<sequence length="231" mass="26752">MTVSQTQSNHPKLLQADHAKTFSDMVALIQDEIDDTTAEYSLQIRDSILTALRLCEREPFFFNKKREATFKTQSGKTWYGQEEGIFIQSEKNLEAVLLGTQAATQTQLFHKPIQALQQQYGSPPLQGTPLFYTCLEQKIGLFPTPQDVETVHLFYFPLRFGDEQLMEEGNPWLMHAFDLIKARAKYELYKNILKDPEYAAVSFKDFQEQLQALQFETSRRTDSAHILPMRF</sequence>
<evidence type="ECO:0000313" key="2">
    <source>
        <dbReference type="Proteomes" id="UP000000597"/>
    </source>
</evidence>
<dbReference type="AlphaFoldDB" id="A0A0H3LWJ0"/>
<name>A0A0H3LWJ0_BARQU</name>
<proteinExistence type="predicted"/>
<organism evidence="1 2">
    <name type="scientific">Bartonella quintana (strain Toulouse)</name>
    <name type="common">Rochalimaea quintana</name>
    <dbReference type="NCBI Taxonomy" id="283165"/>
    <lineage>
        <taxon>Bacteria</taxon>
        <taxon>Pseudomonadati</taxon>
        <taxon>Pseudomonadota</taxon>
        <taxon>Alphaproteobacteria</taxon>
        <taxon>Hyphomicrobiales</taxon>
        <taxon>Bartonellaceae</taxon>
        <taxon>Bartonella</taxon>
    </lineage>
</organism>
<dbReference type="KEGG" id="bqu:BQ11100"/>
<dbReference type="HOGENOM" id="CLU_089224_0_0_5"/>
<accession>A0A0H3LWJ0</accession>
<gene>
    <name evidence="1" type="ordered locus">BQ11100</name>
</gene>
<evidence type="ECO:0000313" key="1">
    <source>
        <dbReference type="EMBL" id="CAF26571.1"/>
    </source>
</evidence>
<dbReference type="eggNOG" id="ENOG50313FS">
    <property type="taxonomic scope" value="Bacteria"/>
</dbReference>
<dbReference type="OrthoDB" id="7922247at2"/>
<dbReference type="Proteomes" id="UP000000597">
    <property type="component" value="Chromosome"/>
</dbReference>
<protein>
    <submittedName>
        <fullName evidence="1">Uncharacterized protein</fullName>
    </submittedName>
</protein>
<reference evidence="1 2" key="1">
    <citation type="journal article" date="2004" name="Proc. Natl. Acad. Sci. U.S.A.">
        <title>The louse-borne human pathogen Bartonella quintana is a genomic derivative of the zoonotic agent Bartonella henselae.</title>
        <authorList>
            <person name="Alsmark U.C.M."/>
            <person name="Frank A.C."/>
            <person name="Karlberg E.O."/>
            <person name="Legault B.-A."/>
            <person name="Ardell D.H."/>
            <person name="Canbaeck B."/>
            <person name="Eriksson A.-S."/>
            <person name="Naeslund A.K."/>
            <person name="Handley S.A."/>
            <person name="Huvet M."/>
            <person name="La Scola B."/>
            <person name="Holmberg M."/>
            <person name="Andersson S.G.E."/>
        </authorList>
    </citation>
    <scope>NUCLEOTIDE SEQUENCE [LARGE SCALE GENOMIC DNA]</scope>
    <source>
        <strain evidence="1 2">Toulouse</strain>
    </source>
</reference>
<dbReference type="EMBL" id="BX897700">
    <property type="protein sequence ID" value="CAF26571.1"/>
    <property type="molecule type" value="Genomic_DNA"/>
</dbReference>
<dbReference type="RefSeq" id="WP_011179765.1">
    <property type="nucleotide sequence ID" value="NC_005955.1"/>
</dbReference>